<dbReference type="STRING" id="54915.ADS79_00375"/>
<sequence length="268" mass="31189">MIFASDLDQTLIYSERFLTDPSLKVRLIEKLDEKPISYMTERALCLLEEINKHMLFIPVTTRTIEQYNRITIFQNELKPKYAITSNGGNIICNGAVDEFWNKKIRMRIEDECISITDILKQFEDIKGSDWILNEKSAEDLFYYFIIDRQKMPTDEWDGFVQWMEQGNWTVSIQGRKLYFVPRAVNKRDAVLYVKSVEERSELFVAGDSLLDLPLVSCTSNCLIPSHGEIYHLAKRSEEGMSFPFTAQTGILASEEILEWVIQQMKIAK</sequence>
<dbReference type="EMBL" id="LGIQ01000001">
    <property type="protein sequence ID" value="KNB74815.1"/>
    <property type="molecule type" value="Genomic_DNA"/>
</dbReference>
<evidence type="ECO:0000313" key="4">
    <source>
        <dbReference type="Proteomes" id="UP000036834"/>
    </source>
</evidence>
<dbReference type="RefSeq" id="WP_049736439.1">
    <property type="nucleotide sequence ID" value="NZ_BJON01000024.1"/>
</dbReference>
<gene>
    <name evidence="3" type="ORF">ADS79_00375</name>
    <name evidence="2" type="ORF">BRE01_56650</name>
</gene>
<dbReference type="InterPro" id="IPR024197">
    <property type="entry name" value="TPP-like"/>
</dbReference>
<dbReference type="EMBL" id="BJON01000024">
    <property type="protein sequence ID" value="GED71963.1"/>
    <property type="molecule type" value="Genomic_DNA"/>
</dbReference>
<dbReference type="InterPro" id="IPR006380">
    <property type="entry name" value="SPP-like_dom"/>
</dbReference>
<reference evidence="4" key="1">
    <citation type="submission" date="2015-07" db="EMBL/GenBank/DDBJ databases">
        <title>Genome sequencing project for genomic taxonomy and phylogenomics of Bacillus-like bacteria.</title>
        <authorList>
            <person name="Liu B."/>
            <person name="Wang J."/>
            <person name="Zhu Y."/>
            <person name="Liu G."/>
            <person name="Chen Q."/>
            <person name="Chen Z."/>
            <person name="Lan J."/>
            <person name="Che J."/>
            <person name="Ge C."/>
            <person name="Shi H."/>
            <person name="Pan Z."/>
            <person name="Liu X."/>
        </authorList>
    </citation>
    <scope>NUCLEOTIDE SEQUENCE [LARGE SCALE GENOMIC DNA]</scope>
    <source>
        <strain evidence="4">DSM 9887</strain>
    </source>
</reference>
<organism evidence="3 4">
    <name type="scientific">Brevibacillus reuszeri</name>
    <dbReference type="NCBI Taxonomy" id="54915"/>
    <lineage>
        <taxon>Bacteria</taxon>
        <taxon>Bacillati</taxon>
        <taxon>Bacillota</taxon>
        <taxon>Bacilli</taxon>
        <taxon>Bacillales</taxon>
        <taxon>Paenibacillaceae</taxon>
        <taxon>Brevibacillus</taxon>
    </lineage>
</organism>
<reference evidence="3" key="2">
    <citation type="submission" date="2015-07" db="EMBL/GenBank/DDBJ databases">
        <title>MeaNS - Measles Nucleotide Surveillance Program.</title>
        <authorList>
            <person name="Tran T."/>
            <person name="Druce J."/>
        </authorList>
    </citation>
    <scope>NUCLEOTIDE SEQUENCE</scope>
    <source>
        <strain evidence="3">DSM 9887</strain>
    </source>
</reference>
<proteinExistence type="predicted"/>
<reference evidence="2 5" key="3">
    <citation type="submission" date="2019-06" db="EMBL/GenBank/DDBJ databases">
        <title>Whole genome shotgun sequence of Brevibacillus reuszeri NBRC 15719.</title>
        <authorList>
            <person name="Hosoyama A."/>
            <person name="Uohara A."/>
            <person name="Ohji S."/>
            <person name="Ichikawa N."/>
        </authorList>
    </citation>
    <scope>NUCLEOTIDE SEQUENCE [LARGE SCALE GENOMIC DNA]</scope>
    <source>
        <strain evidence="2 5">NBRC 15719</strain>
    </source>
</reference>
<comment type="caution">
    <text evidence="3">The sequence shown here is derived from an EMBL/GenBank/DDBJ whole genome shotgun (WGS) entry which is preliminary data.</text>
</comment>
<dbReference type="Pfam" id="PF05116">
    <property type="entry name" value="S6PP"/>
    <property type="match status" value="1"/>
</dbReference>
<dbReference type="Proteomes" id="UP000036834">
    <property type="component" value="Unassembled WGS sequence"/>
</dbReference>
<dbReference type="InterPro" id="IPR036412">
    <property type="entry name" value="HAD-like_sf"/>
</dbReference>
<dbReference type="PIRSF" id="PIRSF030802">
    <property type="entry name" value="UCP030802"/>
    <property type="match status" value="1"/>
</dbReference>
<keyword evidence="5" id="KW-1185">Reference proteome</keyword>
<protein>
    <recommendedName>
        <fullName evidence="1">Sucrose phosphatase-like domain-containing protein</fullName>
    </recommendedName>
</protein>
<dbReference type="GO" id="GO:0003824">
    <property type="term" value="F:catalytic activity"/>
    <property type="evidence" value="ECO:0007669"/>
    <property type="project" value="UniProtKB-ARBA"/>
</dbReference>
<evidence type="ECO:0000313" key="2">
    <source>
        <dbReference type="EMBL" id="GED71963.1"/>
    </source>
</evidence>
<evidence type="ECO:0000259" key="1">
    <source>
        <dbReference type="Pfam" id="PF05116"/>
    </source>
</evidence>
<name>A0A0K9Z2X1_9BACL</name>
<dbReference type="SUPFAM" id="SSF56784">
    <property type="entry name" value="HAD-like"/>
    <property type="match status" value="1"/>
</dbReference>
<dbReference type="Gene3D" id="3.40.50.1000">
    <property type="entry name" value="HAD superfamily/HAD-like"/>
    <property type="match status" value="1"/>
</dbReference>
<evidence type="ECO:0000313" key="3">
    <source>
        <dbReference type="EMBL" id="KNB74815.1"/>
    </source>
</evidence>
<dbReference type="Proteomes" id="UP000319578">
    <property type="component" value="Unassembled WGS sequence"/>
</dbReference>
<dbReference type="PATRIC" id="fig|54915.3.peg.84"/>
<dbReference type="InterPro" id="IPR023214">
    <property type="entry name" value="HAD_sf"/>
</dbReference>
<evidence type="ECO:0000313" key="5">
    <source>
        <dbReference type="Proteomes" id="UP000319578"/>
    </source>
</evidence>
<dbReference type="OrthoDB" id="1666512at2"/>
<feature type="domain" description="Sucrose phosphatase-like" evidence="1">
    <location>
        <begin position="2"/>
        <end position="216"/>
    </location>
</feature>
<accession>A0A0K9Z2X1</accession>
<dbReference type="AlphaFoldDB" id="A0A0K9Z2X1"/>